<protein>
    <submittedName>
        <fullName evidence="2">Roadblock/LC7 domain-containing protein</fullName>
    </submittedName>
</protein>
<dbReference type="EMBL" id="VJZE01000121">
    <property type="protein sequence ID" value="MPY41915.1"/>
    <property type="molecule type" value="Genomic_DNA"/>
</dbReference>
<gene>
    <name evidence="2" type="ORF">FNH04_19010</name>
</gene>
<dbReference type="InterPro" id="IPR004942">
    <property type="entry name" value="Roadblock/LAMTOR2_dom"/>
</dbReference>
<dbReference type="SMART" id="SM00960">
    <property type="entry name" value="Robl_LC7"/>
    <property type="match status" value="1"/>
</dbReference>
<keyword evidence="3" id="KW-1185">Reference proteome</keyword>
<feature type="domain" description="Roadblock/LAMTOR2" evidence="1">
    <location>
        <begin position="14"/>
        <end position="104"/>
    </location>
</feature>
<name>A0A5N8W715_9ACTN</name>
<evidence type="ECO:0000313" key="2">
    <source>
        <dbReference type="EMBL" id="MPY41915.1"/>
    </source>
</evidence>
<dbReference type="Proteomes" id="UP000326979">
    <property type="component" value="Unassembled WGS sequence"/>
</dbReference>
<dbReference type="Gene3D" id="3.30.450.30">
    <property type="entry name" value="Dynein light chain 2a, cytoplasmic"/>
    <property type="match status" value="1"/>
</dbReference>
<dbReference type="SUPFAM" id="SSF103196">
    <property type="entry name" value="Roadblock/LC7 domain"/>
    <property type="match status" value="1"/>
</dbReference>
<dbReference type="RefSeq" id="WP_152785782.1">
    <property type="nucleotide sequence ID" value="NZ_BAABEQ010000089.1"/>
</dbReference>
<dbReference type="OrthoDB" id="4186651at2"/>
<accession>A0A5N8W715</accession>
<comment type="caution">
    <text evidence="2">The sequence shown here is derived from an EMBL/GenBank/DDBJ whole genome shotgun (WGS) entry which is preliminary data.</text>
</comment>
<organism evidence="2 3">
    <name type="scientific">Streptomyces phyllanthi</name>
    <dbReference type="NCBI Taxonomy" id="1803180"/>
    <lineage>
        <taxon>Bacteria</taxon>
        <taxon>Bacillati</taxon>
        <taxon>Actinomycetota</taxon>
        <taxon>Actinomycetes</taxon>
        <taxon>Kitasatosporales</taxon>
        <taxon>Streptomycetaceae</taxon>
        <taxon>Streptomyces</taxon>
    </lineage>
</organism>
<evidence type="ECO:0000313" key="3">
    <source>
        <dbReference type="Proteomes" id="UP000326979"/>
    </source>
</evidence>
<dbReference type="PANTHER" id="PTHR36222">
    <property type="entry name" value="SERINE PROTEASE INHIBITOR RV3364C"/>
    <property type="match status" value="1"/>
</dbReference>
<proteinExistence type="predicted"/>
<dbReference type="Pfam" id="PF03259">
    <property type="entry name" value="Robl_LC7"/>
    <property type="match status" value="1"/>
</dbReference>
<dbReference type="PANTHER" id="PTHR36222:SF1">
    <property type="entry name" value="SERINE PROTEASE INHIBITOR RV3364C"/>
    <property type="match status" value="1"/>
</dbReference>
<reference evidence="2 3" key="1">
    <citation type="submission" date="2019-07" db="EMBL/GenBank/DDBJ databases">
        <title>New species of Amycolatopsis and Streptomyces.</title>
        <authorList>
            <person name="Duangmal K."/>
            <person name="Teo W.F.A."/>
            <person name="Lipun K."/>
        </authorList>
    </citation>
    <scope>NUCLEOTIDE SEQUENCE [LARGE SCALE GENOMIC DNA]</scope>
    <source>
        <strain evidence="2 3">TISTR 2346</strain>
    </source>
</reference>
<evidence type="ECO:0000259" key="1">
    <source>
        <dbReference type="SMART" id="SM00960"/>
    </source>
</evidence>
<sequence length="156" mass="16208">MTTDPAPATNSQLDDLLTRLVDQVAQVRCAVVVSEDGLVVSKSTSFPRPEAERLAATASALMSLNRGVCTDFGGGAVLQSLLEMSSGYLVLTSAGTGAYLAVITTENADVGVVVFEMNMLVKKIGEHLSALPRAEFAFGSPSSPRTAWQSSTGGTP</sequence>
<dbReference type="AlphaFoldDB" id="A0A5N8W715"/>
<dbReference type="InterPro" id="IPR053141">
    <property type="entry name" value="Mycobact_SerProt_Inhib_Rv3364c"/>
</dbReference>